<dbReference type="EMBL" id="GL945474">
    <property type="protein sequence ID" value="EGO05045.1"/>
    <property type="molecule type" value="Genomic_DNA"/>
</dbReference>
<dbReference type="Proteomes" id="UP000008063">
    <property type="component" value="Unassembled WGS sequence"/>
</dbReference>
<organism evidence="2">
    <name type="scientific">Serpula lacrymans var. lacrymans (strain S7.3)</name>
    <name type="common">Dry rot fungus</name>
    <dbReference type="NCBI Taxonomy" id="936435"/>
    <lineage>
        <taxon>Eukaryota</taxon>
        <taxon>Fungi</taxon>
        <taxon>Dikarya</taxon>
        <taxon>Basidiomycota</taxon>
        <taxon>Agaricomycotina</taxon>
        <taxon>Agaricomycetes</taxon>
        <taxon>Agaricomycetidae</taxon>
        <taxon>Boletales</taxon>
        <taxon>Coniophorineae</taxon>
        <taxon>Serpulaceae</taxon>
        <taxon>Serpula</taxon>
    </lineage>
</organism>
<keyword evidence="2" id="KW-1185">Reference proteome</keyword>
<dbReference type="OrthoDB" id="2606915at2759"/>
<dbReference type="InParanoid" id="F8PHP8"/>
<evidence type="ECO:0000313" key="2">
    <source>
        <dbReference type="Proteomes" id="UP000008063"/>
    </source>
</evidence>
<dbReference type="STRING" id="936435.F8PHP8"/>
<dbReference type="AlphaFoldDB" id="F8PHP8"/>
<reference evidence="2" key="1">
    <citation type="journal article" date="2011" name="Science">
        <title>The plant cell wall-decomposing machinery underlies the functional diversity of forest fungi.</title>
        <authorList>
            <person name="Eastwood D.C."/>
            <person name="Floudas D."/>
            <person name="Binder M."/>
            <person name="Majcherczyk A."/>
            <person name="Schneider P."/>
            <person name="Aerts A."/>
            <person name="Asiegbu F.O."/>
            <person name="Baker S.E."/>
            <person name="Barry K."/>
            <person name="Bendiksby M."/>
            <person name="Blumentritt M."/>
            <person name="Coutinho P.M."/>
            <person name="Cullen D."/>
            <person name="de Vries R.P."/>
            <person name="Gathman A."/>
            <person name="Goodell B."/>
            <person name="Henrissat B."/>
            <person name="Ihrmark K."/>
            <person name="Kauserud H."/>
            <person name="Kohler A."/>
            <person name="LaButti K."/>
            <person name="Lapidus A."/>
            <person name="Lavin J.L."/>
            <person name="Lee Y.-H."/>
            <person name="Lindquist E."/>
            <person name="Lilly W."/>
            <person name="Lucas S."/>
            <person name="Morin E."/>
            <person name="Murat C."/>
            <person name="Oguiza J.A."/>
            <person name="Park J."/>
            <person name="Pisabarro A.G."/>
            <person name="Riley R."/>
            <person name="Rosling A."/>
            <person name="Salamov A."/>
            <person name="Schmidt O."/>
            <person name="Schmutz J."/>
            <person name="Skrede I."/>
            <person name="Stenlid J."/>
            <person name="Wiebenga A."/>
            <person name="Xie X."/>
            <person name="Kuees U."/>
            <person name="Hibbett D.S."/>
            <person name="Hoffmeister D."/>
            <person name="Hoegberg N."/>
            <person name="Martin F."/>
            <person name="Grigoriev I.V."/>
            <person name="Watkinson S.C."/>
        </authorList>
    </citation>
    <scope>NUCLEOTIDE SEQUENCE [LARGE SCALE GENOMIC DNA]</scope>
    <source>
        <strain evidence="2">strain S7.3</strain>
    </source>
</reference>
<evidence type="ECO:0000313" key="1">
    <source>
        <dbReference type="EMBL" id="EGO05045.1"/>
    </source>
</evidence>
<gene>
    <name evidence="1" type="ORF">SERLA73DRAFT_68690</name>
</gene>
<dbReference type="HOGENOM" id="CLU_000384_6_4_1"/>
<name>F8PHP8_SERL3</name>
<accession>F8PHP8</accession>
<proteinExistence type="predicted"/>
<sequence length="200" mass="22599">MGAMGAMDAMDAMGAVNAWLKIAQFSYNIKQSLATGKAPFEVTRLYLPRMGVEPGKSKNGAAKSMVKDIKSVLDETHKVLFKTAEQMKDRAECRHSIASDYKVGNLIWLDTDHLKLKDWHSRKLTNKWIGPYQIKEANPMRHVKPYKGPLLGQHVDRPGLVVVTQEREEEFEVEQVVDAHLKRGKLRVSSPMDSCLEIKP</sequence>
<evidence type="ECO:0008006" key="3">
    <source>
        <dbReference type="Google" id="ProtNLM"/>
    </source>
</evidence>
<protein>
    <recommendedName>
        <fullName evidence="3">Integrase catalytic domain-containing protein</fullName>
    </recommendedName>
</protein>